<dbReference type="InterPro" id="IPR050662">
    <property type="entry name" value="Sec-metab_biosynth-thioest"/>
</dbReference>
<dbReference type="InterPro" id="IPR001279">
    <property type="entry name" value="Metallo-B-lactamas"/>
</dbReference>
<organism evidence="2 3">
    <name type="scientific">Limosilactobacillus reuteri</name>
    <name type="common">Lactobacillus reuteri</name>
    <dbReference type="NCBI Taxonomy" id="1598"/>
    <lineage>
        <taxon>Bacteria</taxon>
        <taxon>Bacillati</taxon>
        <taxon>Bacillota</taxon>
        <taxon>Bacilli</taxon>
        <taxon>Lactobacillales</taxon>
        <taxon>Lactobacillaceae</taxon>
        <taxon>Limosilactobacillus</taxon>
    </lineage>
</organism>
<dbReference type="SUPFAM" id="SSF56281">
    <property type="entry name" value="Metallo-hydrolase/oxidoreductase"/>
    <property type="match status" value="1"/>
</dbReference>
<reference evidence="2" key="1">
    <citation type="journal article" date="2019" name="Cell Metab.">
        <title>Nutrient sensing in CD11c cells alters the gut microbiome to regulate food intake and body mass.</title>
        <authorList>
            <person name="Chagwedera N.D."/>
            <person name="Ang Q.Y."/>
            <person name="Bisanz J.E."/>
            <person name="Leong Y.A."/>
            <person name="Ganeshan K."/>
            <person name="Cai J."/>
            <person name="Patterson A.D."/>
            <person name="Turnbaugh P.J."/>
            <person name="Chawla A."/>
        </authorList>
    </citation>
    <scope>NUCLEOTIDE SEQUENCE</scope>
    <source>
        <strain evidence="2">I8-5</strain>
    </source>
</reference>
<feature type="domain" description="Metallo-beta-lactamase" evidence="1">
    <location>
        <begin position="26"/>
        <end position="228"/>
    </location>
</feature>
<evidence type="ECO:0000313" key="3">
    <source>
        <dbReference type="Proteomes" id="UP000297521"/>
    </source>
</evidence>
<dbReference type="EMBL" id="SRKR01000012">
    <property type="protein sequence ID" value="TGB10643.1"/>
    <property type="molecule type" value="Genomic_DNA"/>
</dbReference>
<dbReference type="AlphaFoldDB" id="A0AAX2STU1"/>
<evidence type="ECO:0000313" key="2">
    <source>
        <dbReference type="EMBL" id="TGB10643.1"/>
    </source>
</evidence>
<dbReference type="PANTHER" id="PTHR23131:SF0">
    <property type="entry name" value="ENDORIBONUCLEASE LACTB2"/>
    <property type="match status" value="1"/>
</dbReference>
<dbReference type="Pfam" id="PF00753">
    <property type="entry name" value="Lactamase_B"/>
    <property type="match status" value="1"/>
</dbReference>
<dbReference type="SMART" id="SM00849">
    <property type="entry name" value="Lactamase_B"/>
    <property type="match status" value="1"/>
</dbReference>
<gene>
    <name evidence="2" type="ORF">E5F87_07320</name>
</gene>
<reference evidence="2" key="2">
    <citation type="submission" date="2019-04" db="EMBL/GenBank/DDBJ databases">
        <authorList>
            <person name="Bisanz J.E."/>
            <person name="Chagwedera N.D."/>
            <person name="Chawla A."/>
            <person name="Turnbaugh P.J."/>
        </authorList>
    </citation>
    <scope>NUCLEOTIDE SEQUENCE</scope>
    <source>
        <strain evidence="2">I8-5</strain>
    </source>
</reference>
<comment type="caution">
    <text evidence="2">The sequence shown here is derived from an EMBL/GenBank/DDBJ whole genome shotgun (WGS) entry which is preliminary data.</text>
</comment>
<name>A0AAX2STU1_LIMRT</name>
<evidence type="ECO:0000259" key="1">
    <source>
        <dbReference type="SMART" id="SM00849"/>
    </source>
</evidence>
<protein>
    <submittedName>
        <fullName evidence="2">MBL fold metallo-hydrolase</fullName>
    </submittedName>
</protein>
<proteinExistence type="predicted"/>
<sequence>MRNFQMRKINDNIFQITLKQEENYPNVNIYLLLKEKILIDAGPKPLSSLVQLKKELSSLGLKLDQLNMVILTHHHIDHVGLLEYFPSNLIIIGPDNLNFYSSASYINDIKRIADTKKFSNEFKKDIVQHLKDEIIPSINNSNYYPISTATDILENFNLKIVKLSGHSSEDLIVIDSEGNYFTGDIIIPKIFFNCIYEVKDFGTGSQRVNYYRELEFLLTATNLVFPGHGNILGQKELEKAILVTKKRMKRTEKKVIRELENTSNDEIENVCHNVFESFLPYSKFLPFSEVSSIWQEYRN</sequence>
<dbReference type="InterPro" id="IPR036866">
    <property type="entry name" value="RibonucZ/Hydroxyglut_hydro"/>
</dbReference>
<dbReference type="PANTHER" id="PTHR23131">
    <property type="entry name" value="ENDORIBONUCLEASE LACTB2"/>
    <property type="match status" value="1"/>
</dbReference>
<dbReference type="Proteomes" id="UP000297521">
    <property type="component" value="Unassembled WGS sequence"/>
</dbReference>
<dbReference type="Gene3D" id="3.60.15.10">
    <property type="entry name" value="Ribonuclease Z/Hydroxyacylglutathione hydrolase-like"/>
    <property type="match status" value="1"/>
</dbReference>
<accession>A0AAX2STU1</accession>